<keyword evidence="5" id="KW-0560">Oxidoreductase</keyword>
<dbReference type="RefSeq" id="WP_173079632.1">
    <property type="nucleotide sequence ID" value="NZ_BAABJB010000005.1"/>
</dbReference>
<comment type="caution">
    <text evidence="8">The sequence shown here is derived from an EMBL/GenBank/DDBJ whole genome shotgun (WGS) entry which is preliminary data.</text>
</comment>
<dbReference type="Pfam" id="PF08031">
    <property type="entry name" value="BBE"/>
    <property type="match status" value="1"/>
</dbReference>
<evidence type="ECO:0000313" key="9">
    <source>
        <dbReference type="Proteomes" id="UP000482960"/>
    </source>
</evidence>
<dbReference type="GO" id="GO:0016491">
    <property type="term" value="F:oxidoreductase activity"/>
    <property type="evidence" value="ECO:0007669"/>
    <property type="project" value="UniProtKB-KW"/>
</dbReference>
<comment type="similarity">
    <text evidence="2">Belongs to the oxygen-dependent FAD-linked oxidoreductase family.</text>
</comment>
<dbReference type="InterPro" id="IPR016166">
    <property type="entry name" value="FAD-bd_PCMH"/>
</dbReference>
<dbReference type="EMBL" id="BLPG01000001">
    <property type="protein sequence ID" value="GFJ92853.1"/>
    <property type="molecule type" value="Genomic_DNA"/>
</dbReference>
<dbReference type="Pfam" id="PF01565">
    <property type="entry name" value="FAD_binding_4"/>
    <property type="match status" value="1"/>
</dbReference>
<feature type="chain" id="PRO_5028798509" evidence="6">
    <location>
        <begin position="29"/>
        <end position="507"/>
    </location>
</feature>
<reference evidence="8 9" key="2">
    <citation type="submission" date="2020-03" db="EMBL/GenBank/DDBJ databases">
        <authorList>
            <person name="Ichikawa N."/>
            <person name="Kimura A."/>
            <person name="Kitahashi Y."/>
            <person name="Uohara A."/>
        </authorList>
    </citation>
    <scope>NUCLEOTIDE SEQUENCE [LARGE SCALE GENOMIC DNA]</scope>
    <source>
        <strain evidence="8 9">NBRC 108638</strain>
    </source>
</reference>
<dbReference type="AlphaFoldDB" id="A0A6V8L6I8"/>
<dbReference type="InterPro" id="IPR006311">
    <property type="entry name" value="TAT_signal"/>
</dbReference>
<dbReference type="Gene3D" id="3.30.465.10">
    <property type="match status" value="1"/>
</dbReference>
<evidence type="ECO:0000256" key="2">
    <source>
        <dbReference type="ARBA" id="ARBA00005466"/>
    </source>
</evidence>
<accession>A0A6V8L6I8</accession>
<reference evidence="8 9" key="1">
    <citation type="submission" date="2020-03" db="EMBL/GenBank/DDBJ databases">
        <title>Whole genome shotgun sequence of Phytohabitans rumicis NBRC 108638.</title>
        <authorList>
            <person name="Komaki H."/>
            <person name="Tamura T."/>
        </authorList>
    </citation>
    <scope>NUCLEOTIDE SEQUENCE [LARGE SCALE GENOMIC DNA]</scope>
    <source>
        <strain evidence="8 9">NBRC 108638</strain>
    </source>
</reference>
<feature type="domain" description="FAD-binding PCMH-type" evidence="7">
    <location>
        <begin position="60"/>
        <end position="240"/>
    </location>
</feature>
<keyword evidence="3" id="KW-0285">Flavoprotein</keyword>
<dbReference type="InterPro" id="IPR036318">
    <property type="entry name" value="FAD-bd_PCMH-like_sf"/>
</dbReference>
<comment type="cofactor">
    <cofactor evidence="1">
        <name>FAD</name>
        <dbReference type="ChEBI" id="CHEBI:57692"/>
    </cofactor>
</comment>
<dbReference type="SUPFAM" id="SSF56176">
    <property type="entry name" value="FAD-binding/transporter-associated domain-like"/>
    <property type="match status" value="1"/>
</dbReference>
<dbReference type="InterPro" id="IPR016169">
    <property type="entry name" value="FAD-bd_PCMH_sub2"/>
</dbReference>
<evidence type="ECO:0000256" key="5">
    <source>
        <dbReference type="ARBA" id="ARBA00023002"/>
    </source>
</evidence>
<evidence type="ECO:0000256" key="1">
    <source>
        <dbReference type="ARBA" id="ARBA00001974"/>
    </source>
</evidence>
<proteinExistence type="inferred from homology"/>
<name>A0A6V8L6I8_9ACTN</name>
<feature type="signal peptide" evidence="6">
    <location>
        <begin position="1"/>
        <end position="28"/>
    </location>
</feature>
<gene>
    <name evidence="8" type="ORF">Prum_064950</name>
</gene>
<dbReference type="Proteomes" id="UP000482960">
    <property type="component" value="Unassembled WGS sequence"/>
</dbReference>
<evidence type="ECO:0000313" key="8">
    <source>
        <dbReference type="EMBL" id="GFJ92853.1"/>
    </source>
</evidence>
<dbReference type="InterPro" id="IPR006094">
    <property type="entry name" value="Oxid_FAD_bind_N"/>
</dbReference>
<dbReference type="InterPro" id="IPR050416">
    <property type="entry name" value="FAD-linked_Oxidoreductase"/>
</dbReference>
<keyword evidence="9" id="KW-1185">Reference proteome</keyword>
<dbReference type="InterPro" id="IPR012951">
    <property type="entry name" value="BBE"/>
</dbReference>
<evidence type="ECO:0000256" key="3">
    <source>
        <dbReference type="ARBA" id="ARBA00022630"/>
    </source>
</evidence>
<evidence type="ECO:0000259" key="7">
    <source>
        <dbReference type="PROSITE" id="PS51387"/>
    </source>
</evidence>
<keyword evidence="6" id="KW-0732">Signal</keyword>
<dbReference type="PROSITE" id="PS51387">
    <property type="entry name" value="FAD_PCMH"/>
    <property type="match status" value="1"/>
</dbReference>
<dbReference type="PANTHER" id="PTHR42973">
    <property type="entry name" value="BINDING OXIDOREDUCTASE, PUTATIVE (AFU_ORTHOLOGUE AFUA_1G17690)-RELATED"/>
    <property type="match status" value="1"/>
</dbReference>
<dbReference type="GO" id="GO:0071949">
    <property type="term" value="F:FAD binding"/>
    <property type="evidence" value="ECO:0007669"/>
    <property type="project" value="InterPro"/>
</dbReference>
<evidence type="ECO:0000256" key="4">
    <source>
        <dbReference type="ARBA" id="ARBA00022827"/>
    </source>
</evidence>
<dbReference type="PANTHER" id="PTHR42973:SF39">
    <property type="entry name" value="FAD-BINDING PCMH-TYPE DOMAIN-CONTAINING PROTEIN"/>
    <property type="match status" value="1"/>
</dbReference>
<evidence type="ECO:0000256" key="6">
    <source>
        <dbReference type="SAM" id="SignalP"/>
    </source>
</evidence>
<protein>
    <submittedName>
        <fullName evidence="8">FAD-linked oxidase</fullName>
    </submittedName>
</protein>
<keyword evidence="4" id="KW-0274">FAD</keyword>
<sequence length="507" mass="54575">MGTFTRRGVLGAGAVVVTGVAAPLVAAAADGRTPAPVGSVLVRPGDPRYADLVRRGNRRFVGRPDHVRVVSTTEQVVHAVQEAVDTGRRVAVRSGGHCFENFVDDPAVKVVIDTSFMDGVYYDAGRRAYAVEAGATLGEVYRRLYLSWGVTVPAGACPGVGAGGHIVGGGFGPLGRLHGLSVDHLYGVEVVVVDRSGRARAVVATREPDDPHRDLWWAHTGGGGGNFGVVTRYWFRDLPPAPDSVLSFTVTWRPEALTGLARGFGAWCERHSASGSPYARVYAEMVLRRSPGPHLLAGQVAGGPDAERLADDFIAALARVAGAPQSRTQEMTPWLASVRQPGGDDGKQWRLKVKSAYLRRSLSGAQLAAAQRHLTCGDYDNPGGSLSLNTHGGRINAVPPEASATAHRDAVMKAFYLVAWSDPAEDDRHVAWIREFYRDMYADTGGVPVADGAYINYPDTDLADPAWNASGVPWHALYYGDNYARLRRVKARWDPRDVFRHALAIRA</sequence>
<dbReference type="Gene3D" id="3.40.462.20">
    <property type="match status" value="1"/>
</dbReference>
<organism evidence="8 9">
    <name type="scientific">Phytohabitans rumicis</name>
    <dbReference type="NCBI Taxonomy" id="1076125"/>
    <lineage>
        <taxon>Bacteria</taxon>
        <taxon>Bacillati</taxon>
        <taxon>Actinomycetota</taxon>
        <taxon>Actinomycetes</taxon>
        <taxon>Micromonosporales</taxon>
        <taxon>Micromonosporaceae</taxon>
    </lineage>
</organism>
<dbReference type="PROSITE" id="PS51318">
    <property type="entry name" value="TAT"/>
    <property type="match status" value="1"/>
</dbReference>